<gene>
    <name evidence="2" type="ORF">JQ615_22865</name>
</gene>
<sequence>MNDERKFTTWEEAVVWLRNQPDQHQLVLDAFYDDPLIAAAERYLQSTEWQAIAALLAGRSGAALDVGAGRGIASYALARSGFAVTALEPDSSAIVGAAAIRDLATQAQLPIRVVEEFSERLPFDDSAFDVVFARAVLHHTSDLDGACREMFRVLRPGGMLIAAREHVISKEADLPQFLAQHPLHHLYGGEHAFLLDRYTGALTVAGFSAIDTLRPLQSPINLFPYTLDTLRAAVVAKLTRTIPAGPLWRAALAPRSVFVSLLSIAGRFDNRPGRLYSFVCRKA</sequence>
<comment type="caution">
    <text evidence="2">The sequence shown here is derived from an EMBL/GenBank/DDBJ whole genome shotgun (WGS) entry which is preliminary data.</text>
</comment>
<evidence type="ECO:0000313" key="2">
    <source>
        <dbReference type="EMBL" id="MBR0798235.1"/>
    </source>
</evidence>
<dbReference type="RefSeq" id="WP_212493646.1">
    <property type="nucleotide sequence ID" value="NZ_JAFCJH010000025.1"/>
</dbReference>
<keyword evidence="2" id="KW-0489">Methyltransferase</keyword>
<evidence type="ECO:0000259" key="1">
    <source>
        <dbReference type="Pfam" id="PF08241"/>
    </source>
</evidence>
<dbReference type="GO" id="GO:0032259">
    <property type="term" value="P:methylation"/>
    <property type="evidence" value="ECO:0007669"/>
    <property type="project" value="UniProtKB-KW"/>
</dbReference>
<proteinExistence type="predicted"/>
<organism evidence="2 3">
    <name type="scientific">Bradyrhizobium jicamae</name>
    <dbReference type="NCBI Taxonomy" id="280332"/>
    <lineage>
        <taxon>Bacteria</taxon>
        <taxon>Pseudomonadati</taxon>
        <taxon>Pseudomonadota</taxon>
        <taxon>Alphaproteobacteria</taxon>
        <taxon>Hyphomicrobiales</taxon>
        <taxon>Nitrobacteraceae</taxon>
        <taxon>Bradyrhizobium</taxon>
    </lineage>
</organism>
<accession>A0ABS5FN79</accession>
<dbReference type="EMBL" id="JAFCJH010000025">
    <property type="protein sequence ID" value="MBR0798235.1"/>
    <property type="molecule type" value="Genomic_DNA"/>
</dbReference>
<name>A0ABS5FN79_9BRAD</name>
<dbReference type="InterPro" id="IPR029063">
    <property type="entry name" value="SAM-dependent_MTases_sf"/>
</dbReference>
<dbReference type="CDD" id="cd02440">
    <property type="entry name" value="AdoMet_MTases"/>
    <property type="match status" value="1"/>
</dbReference>
<reference evidence="3" key="1">
    <citation type="journal article" date="2021" name="ISME J.">
        <title>Evolutionary origin and ecological implication of a unique nif island in free-living Bradyrhizobium lineages.</title>
        <authorList>
            <person name="Tao J."/>
        </authorList>
    </citation>
    <scope>NUCLEOTIDE SEQUENCE [LARGE SCALE GENOMIC DNA]</scope>
    <source>
        <strain evidence="3">SZCCT0434</strain>
    </source>
</reference>
<keyword evidence="2" id="KW-0808">Transferase</keyword>
<feature type="domain" description="Methyltransferase type 11" evidence="1">
    <location>
        <begin position="64"/>
        <end position="161"/>
    </location>
</feature>
<dbReference type="Proteomes" id="UP001315278">
    <property type="component" value="Unassembled WGS sequence"/>
</dbReference>
<protein>
    <submittedName>
        <fullName evidence="2">Methyltransferase domain-containing protein</fullName>
    </submittedName>
</protein>
<evidence type="ECO:0000313" key="3">
    <source>
        <dbReference type="Proteomes" id="UP001315278"/>
    </source>
</evidence>
<dbReference type="InterPro" id="IPR050508">
    <property type="entry name" value="Methyltransf_Superfamily"/>
</dbReference>
<dbReference type="Gene3D" id="3.40.50.150">
    <property type="entry name" value="Vaccinia Virus protein VP39"/>
    <property type="match status" value="1"/>
</dbReference>
<dbReference type="Pfam" id="PF08241">
    <property type="entry name" value="Methyltransf_11"/>
    <property type="match status" value="1"/>
</dbReference>
<dbReference type="SUPFAM" id="SSF53335">
    <property type="entry name" value="S-adenosyl-L-methionine-dependent methyltransferases"/>
    <property type="match status" value="1"/>
</dbReference>
<dbReference type="InterPro" id="IPR013216">
    <property type="entry name" value="Methyltransf_11"/>
</dbReference>
<dbReference type="PANTHER" id="PTHR42912:SF80">
    <property type="entry name" value="METHYLTRANSFERASE DOMAIN-CONTAINING PROTEIN"/>
    <property type="match status" value="1"/>
</dbReference>
<keyword evidence="3" id="KW-1185">Reference proteome</keyword>
<dbReference type="GO" id="GO:0008168">
    <property type="term" value="F:methyltransferase activity"/>
    <property type="evidence" value="ECO:0007669"/>
    <property type="project" value="UniProtKB-KW"/>
</dbReference>
<dbReference type="PANTHER" id="PTHR42912">
    <property type="entry name" value="METHYLTRANSFERASE"/>
    <property type="match status" value="1"/>
</dbReference>